<accession>A0A975RAY0</accession>
<reference evidence="3" key="1">
    <citation type="submission" date="2021-04" db="EMBL/GenBank/DDBJ databases">
        <title>Draft genome sequence data of methanotrophic Methylovulum sp. strain S1L and Methylomonas sp. strain S2AM isolated from boreal lake water columns.</title>
        <authorList>
            <person name="Rissanen A.J."/>
            <person name="Mangayil R."/>
            <person name="Svenning M.M."/>
            <person name="Khanongnuch R."/>
        </authorList>
    </citation>
    <scope>NUCLEOTIDE SEQUENCE</scope>
    <source>
        <strain evidence="3">S2AM</strain>
    </source>
</reference>
<keyword evidence="4" id="KW-1185">Reference proteome</keyword>
<evidence type="ECO:0000313" key="4">
    <source>
        <dbReference type="Proteomes" id="UP000676649"/>
    </source>
</evidence>
<name>A0A975RAY0_9GAMM</name>
<dbReference type="AlphaFoldDB" id="A0A975RAY0"/>
<protein>
    <recommendedName>
        <fullName evidence="5">Antitoxin</fullName>
    </recommendedName>
</protein>
<dbReference type="KEGG" id="mpad:KEF85_16360"/>
<evidence type="ECO:0008006" key="5">
    <source>
        <dbReference type="Google" id="ProtNLM"/>
    </source>
</evidence>
<comment type="similarity">
    <text evidence="1">Belongs to the phD/YefM antitoxin family.</text>
</comment>
<dbReference type="InterPro" id="IPR036165">
    <property type="entry name" value="YefM-like_sf"/>
</dbReference>
<proteinExistence type="inferred from homology"/>
<evidence type="ECO:0000256" key="2">
    <source>
        <dbReference type="SAM" id="MobiDB-lite"/>
    </source>
</evidence>
<feature type="region of interest" description="Disordered" evidence="2">
    <location>
        <begin position="54"/>
        <end position="78"/>
    </location>
</feature>
<evidence type="ECO:0000256" key="1">
    <source>
        <dbReference type="ARBA" id="ARBA00009981"/>
    </source>
</evidence>
<dbReference type="Proteomes" id="UP000676649">
    <property type="component" value="Chromosome"/>
</dbReference>
<dbReference type="EMBL" id="CP073754">
    <property type="protein sequence ID" value="QWF72617.1"/>
    <property type="molecule type" value="Genomic_DNA"/>
</dbReference>
<evidence type="ECO:0000313" key="3">
    <source>
        <dbReference type="EMBL" id="QWF72617.1"/>
    </source>
</evidence>
<organism evidence="3 4">
    <name type="scientific">Methylomonas paludis</name>
    <dbReference type="NCBI Taxonomy" id="1173101"/>
    <lineage>
        <taxon>Bacteria</taxon>
        <taxon>Pseudomonadati</taxon>
        <taxon>Pseudomonadota</taxon>
        <taxon>Gammaproteobacteria</taxon>
        <taxon>Methylococcales</taxon>
        <taxon>Methylococcaceae</taxon>
        <taxon>Methylomonas</taxon>
    </lineage>
</organism>
<dbReference type="SUPFAM" id="SSF143120">
    <property type="entry name" value="YefM-like"/>
    <property type="match status" value="1"/>
</dbReference>
<gene>
    <name evidence="3" type="ORF">KEF85_16360</name>
</gene>
<sequence length="78" mass="8809">MITQNGEAKPVIQDVVSYEETQETLLLLEILALGNQDIEQSRVKPVAEVVARLRSNTPPNNYRKPATKSYSRKAQNRV</sequence>